<dbReference type="GO" id="GO:0030054">
    <property type="term" value="C:cell junction"/>
    <property type="evidence" value="ECO:0007669"/>
    <property type="project" value="UniProtKB-ARBA"/>
</dbReference>
<dbReference type="InterPro" id="IPR036892">
    <property type="entry name" value="L27_dom_sf"/>
</dbReference>
<dbReference type="VEuPathDB" id="VectorBase:AMAM009780"/>
<evidence type="ECO:0000313" key="3">
    <source>
        <dbReference type="Proteomes" id="UP000075901"/>
    </source>
</evidence>
<evidence type="ECO:0000313" key="2">
    <source>
        <dbReference type="EnsemblMetazoa" id="AMAM009780-PA"/>
    </source>
</evidence>
<sequence length="210" mass="22897">MHLSSDVSNALKHIEIIKQTVEEMEPNKLQLNVSDDLKLVLDLLQDPVFRNIVQIQDSLAELNHQITQHPSILPGDFDIANSGELVLSVPPGTDLFEADYQDEQRVPSAQISPGSPGSGGMLVVTQPKLNLLDHSQLAVAGGGSMGQAATLQQQPLDAQQLLNASMKLTNEPSLFEVPSIVQVFYCFIFSKSFQGHAHTHTPMHLSLGCR</sequence>
<dbReference type="EnsemblMetazoa" id="AMAM009780-RA">
    <property type="protein sequence ID" value="AMAM009780-PA"/>
    <property type="gene ID" value="AMAM009780"/>
</dbReference>
<protein>
    <submittedName>
        <fullName evidence="2">L27 domain-containing protein</fullName>
    </submittedName>
</protein>
<name>A0A182SMK3_9DIPT</name>
<feature type="domain" description="L27" evidence="1">
    <location>
        <begin position="3"/>
        <end position="67"/>
    </location>
</feature>
<dbReference type="InterPro" id="IPR004172">
    <property type="entry name" value="L27_dom"/>
</dbReference>
<evidence type="ECO:0000259" key="1">
    <source>
        <dbReference type="PROSITE" id="PS51022"/>
    </source>
</evidence>
<dbReference type="PROSITE" id="PS51022">
    <property type="entry name" value="L27"/>
    <property type="match status" value="1"/>
</dbReference>
<organism evidence="2 3">
    <name type="scientific">Anopheles maculatus</name>
    <dbReference type="NCBI Taxonomy" id="74869"/>
    <lineage>
        <taxon>Eukaryota</taxon>
        <taxon>Metazoa</taxon>
        <taxon>Ecdysozoa</taxon>
        <taxon>Arthropoda</taxon>
        <taxon>Hexapoda</taxon>
        <taxon>Insecta</taxon>
        <taxon>Pterygota</taxon>
        <taxon>Neoptera</taxon>
        <taxon>Endopterygota</taxon>
        <taxon>Diptera</taxon>
        <taxon>Nematocera</taxon>
        <taxon>Culicoidea</taxon>
        <taxon>Culicidae</taxon>
        <taxon>Anophelinae</taxon>
        <taxon>Anopheles</taxon>
        <taxon>Anopheles maculatus group</taxon>
    </lineage>
</organism>
<dbReference type="Gene3D" id="1.10.287.650">
    <property type="entry name" value="L27 domain"/>
    <property type="match status" value="1"/>
</dbReference>
<dbReference type="Proteomes" id="UP000075901">
    <property type="component" value="Unassembled WGS sequence"/>
</dbReference>
<dbReference type="AlphaFoldDB" id="A0A182SMK3"/>
<proteinExistence type="predicted"/>
<dbReference type="SUPFAM" id="SSF101288">
    <property type="entry name" value="L27 domain"/>
    <property type="match status" value="1"/>
</dbReference>
<reference evidence="3" key="1">
    <citation type="submission" date="2013-09" db="EMBL/GenBank/DDBJ databases">
        <title>The Genome Sequence of Anopheles maculatus species B.</title>
        <authorList>
            <consortium name="The Broad Institute Genomics Platform"/>
            <person name="Neafsey D.E."/>
            <person name="Besansky N."/>
            <person name="Howell P."/>
            <person name="Walton C."/>
            <person name="Young S.K."/>
            <person name="Zeng Q."/>
            <person name="Gargeya S."/>
            <person name="Fitzgerald M."/>
            <person name="Haas B."/>
            <person name="Abouelleil A."/>
            <person name="Allen A.W."/>
            <person name="Alvarado L."/>
            <person name="Arachchi H.M."/>
            <person name="Berlin A.M."/>
            <person name="Chapman S.B."/>
            <person name="Gainer-Dewar J."/>
            <person name="Goldberg J."/>
            <person name="Griggs A."/>
            <person name="Gujja S."/>
            <person name="Hansen M."/>
            <person name="Howarth C."/>
            <person name="Imamovic A."/>
            <person name="Ireland A."/>
            <person name="Larimer J."/>
            <person name="McCowan C."/>
            <person name="Murphy C."/>
            <person name="Pearson M."/>
            <person name="Poon T.W."/>
            <person name="Priest M."/>
            <person name="Roberts A."/>
            <person name="Saif S."/>
            <person name="Shea T."/>
            <person name="Sisk P."/>
            <person name="Sykes S."/>
            <person name="Wortman J."/>
            <person name="Nusbaum C."/>
            <person name="Birren B."/>
        </authorList>
    </citation>
    <scope>NUCLEOTIDE SEQUENCE [LARGE SCALE GENOMIC DNA]</scope>
    <source>
        <strain evidence="3">maculatus3</strain>
    </source>
</reference>
<keyword evidence="3" id="KW-1185">Reference proteome</keyword>
<reference evidence="2" key="2">
    <citation type="submission" date="2020-05" db="UniProtKB">
        <authorList>
            <consortium name="EnsemblMetazoa"/>
        </authorList>
    </citation>
    <scope>IDENTIFICATION</scope>
    <source>
        <strain evidence="2">maculatus3</strain>
    </source>
</reference>
<accession>A0A182SMK3</accession>